<protein>
    <submittedName>
        <fullName evidence="2">DUF1028 domain-containing protein</fullName>
    </submittedName>
</protein>
<dbReference type="EMBL" id="JACSQO010000003">
    <property type="protein sequence ID" value="MBD7944144.1"/>
    <property type="molecule type" value="Genomic_DNA"/>
</dbReference>
<evidence type="ECO:0000313" key="2">
    <source>
        <dbReference type="EMBL" id="MBD7944144.1"/>
    </source>
</evidence>
<organism evidence="2 3">
    <name type="scientific">Psychrobacillus faecigallinarum</name>
    <dbReference type="NCBI Taxonomy" id="2762235"/>
    <lineage>
        <taxon>Bacteria</taxon>
        <taxon>Bacillati</taxon>
        <taxon>Bacillota</taxon>
        <taxon>Bacilli</taxon>
        <taxon>Bacillales</taxon>
        <taxon>Bacillaceae</taxon>
        <taxon>Psychrobacillus</taxon>
    </lineage>
</organism>
<accession>A0ABR8R8V1</accession>
<reference evidence="2 3" key="1">
    <citation type="submission" date="2020-08" db="EMBL/GenBank/DDBJ databases">
        <title>A Genomic Blueprint of the Chicken Gut Microbiome.</title>
        <authorList>
            <person name="Gilroy R."/>
            <person name="Ravi A."/>
            <person name="Getino M."/>
            <person name="Pursley I."/>
            <person name="Horton D.L."/>
            <person name="Alikhan N.-F."/>
            <person name="Baker D."/>
            <person name="Gharbi K."/>
            <person name="Hall N."/>
            <person name="Watson M."/>
            <person name="Adriaenssens E.M."/>
            <person name="Foster-Nyarko E."/>
            <person name="Jarju S."/>
            <person name="Secka A."/>
            <person name="Antonio M."/>
            <person name="Oren A."/>
            <person name="Chaudhuri R."/>
            <person name="La Ragione R.M."/>
            <person name="Hildebrand F."/>
            <person name="Pallen M.J."/>
        </authorList>
    </citation>
    <scope>NUCLEOTIDE SEQUENCE [LARGE SCALE GENOMIC DNA]</scope>
    <source>
        <strain evidence="2 3">Sa2BUA9</strain>
    </source>
</reference>
<keyword evidence="3" id="KW-1185">Reference proteome</keyword>
<dbReference type="InterPro" id="IPR014927">
    <property type="entry name" value="PG-bd_2"/>
</dbReference>
<dbReference type="Pfam" id="PF06267">
    <property type="entry name" value="DUF1028"/>
    <property type="match status" value="1"/>
</dbReference>
<dbReference type="InterPro" id="IPR010430">
    <property type="entry name" value="DUF1028"/>
</dbReference>
<name>A0ABR8R8V1_9BACI</name>
<gene>
    <name evidence="2" type="ORF">H9650_08435</name>
</gene>
<feature type="domain" description="Putative peptidoglycan binding" evidence="1">
    <location>
        <begin position="206"/>
        <end position="277"/>
    </location>
</feature>
<dbReference type="PANTHER" id="PTHR39328:SF1">
    <property type="entry name" value="BLL2871 PROTEIN"/>
    <property type="match status" value="1"/>
</dbReference>
<dbReference type="InterPro" id="IPR029055">
    <property type="entry name" value="Ntn_hydrolases_N"/>
</dbReference>
<dbReference type="Proteomes" id="UP000640786">
    <property type="component" value="Unassembled WGS sequence"/>
</dbReference>
<dbReference type="Gene3D" id="3.60.20.10">
    <property type="entry name" value="Glutamine Phosphoribosylpyrophosphate, subunit 1, domain 1"/>
    <property type="match status" value="1"/>
</dbReference>
<proteinExistence type="predicted"/>
<comment type="caution">
    <text evidence="2">The sequence shown here is derived from an EMBL/GenBank/DDBJ whole genome shotgun (WGS) entry which is preliminary data.</text>
</comment>
<dbReference type="RefSeq" id="WP_144538552.1">
    <property type="nucleotide sequence ID" value="NZ_JACSQO010000003.1"/>
</dbReference>
<dbReference type="Pfam" id="PF08823">
    <property type="entry name" value="PG_binding_2"/>
    <property type="match status" value="1"/>
</dbReference>
<dbReference type="PANTHER" id="PTHR39328">
    <property type="entry name" value="BLL2871 PROTEIN"/>
    <property type="match status" value="1"/>
</dbReference>
<dbReference type="SUPFAM" id="SSF56235">
    <property type="entry name" value="N-terminal nucleophile aminohydrolases (Ntn hydrolases)"/>
    <property type="match status" value="1"/>
</dbReference>
<evidence type="ECO:0000313" key="3">
    <source>
        <dbReference type="Proteomes" id="UP000640786"/>
    </source>
</evidence>
<evidence type="ECO:0000259" key="1">
    <source>
        <dbReference type="Pfam" id="PF08823"/>
    </source>
</evidence>
<sequence length="281" mass="31164">MTFSIIGFDPETKELGIAVASKFLSVGAVVPFAKAGVGAIATQSWANLEYGKRGLSLLKQGLEPEEVLKELIKDDDKSSVRQVGIVNANGRSITFTGEECFEWAGGVAGTNYAIQGNILVDSETVNEMEKTFIETDGSLADRLLAALCAGELAGGDSRGKQSAALYIVKEKGSYGGYTDRFIDLRVDDHSDPVKELIRLLKLHRLYFEHSAIEDIVAIEGELEEEIQNLLFENGHLDRDLIERDDLLDAVQSYHLIENFDERLQERGYIDLKVVEYMKIKK</sequence>